<dbReference type="InterPro" id="IPR018629">
    <property type="entry name" value="XK-rel"/>
</dbReference>
<feature type="transmembrane region" description="Helical" evidence="7">
    <location>
        <begin position="174"/>
        <end position="192"/>
    </location>
</feature>
<keyword evidence="9" id="KW-1185">Reference proteome</keyword>
<dbReference type="GO" id="GO:0043652">
    <property type="term" value="P:engulfment of apoptotic cell"/>
    <property type="evidence" value="ECO:0007669"/>
    <property type="project" value="TreeGrafter"/>
</dbReference>
<keyword evidence="5 7" id="KW-1133">Transmembrane helix</keyword>
<evidence type="ECO:0000313" key="8">
    <source>
        <dbReference type="EMBL" id="CAB1412475.1"/>
    </source>
</evidence>
<keyword evidence="4 7" id="KW-0812">Transmembrane</keyword>
<feature type="transmembrane region" description="Helical" evidence="7">
    <location>
        <begin position="53"/>
        <end position="78"/>
    </location>
</feature>
<evidence type="ECO:0000256" key="2">
    <source>
        <dbReference type="ARBA" id="ARBA00008789"/>
    </source>
</evidence>
<feature type="transmembrane region" description="Helical" evidence="7">
    <location>
        <begin position="21"/>
        <end position="47"/>
    </location>
</feature>
<comment type="subcellular location">
    <subcellularLocation>
        <location evidence="1">Cell membrane</location>
        <topology evidence="1">Multi-pass membrane protein</topology>
    </subcellularLocation>
    <subcellularLocation>
        <location evidence="7">Membrane</location>
        <topology evidence="7">Multi-pass membrane protein</topology>
    </subcellularLocation>
</comment>
<dbReference type="GO" id="GO:1902742">
    <property type="term" value="P:apoptotic process involved in development"/>
    <property type="evidence" value="ECO:0007669"/>
    <property type="project" value="TreeGrafter"/>
</dbReference>
<dbReference type="PANTHER" id="PTHR16024">
    <property type="entry name" value="XK-RELATED PROTEIN"/>
    <property type="match status" value="1"/>
</dbReference>
<keyword evidence="6 7" id="KW-0472">Membrane</keyword>
<sequence>MEQPSDQPVNDSQAVFKYHTVDFLFTLLGLVFLVLDIVLDFLAAVSFCQEGEYVSLGVLLLFLLGSSVLGQLYSWLWYSYEDFRRDTKVERCLRLWQLHLLHVLQLGIYFRHAGVVEASVHSFLTKSRRPEDVAVYLTHDLSMLRLFETFSESSPQLVLMLTIILQRGQLDPVTVLKALCSAAAIAISVTMYHRSLRSFLPDKMDQGLVSSVVYFLWNLLFIASRVVALALFASVLTCFIFSHFVCSWLVLFFFAWRSKTSFMDSPGAEWLYRATVGLIWYFNWFNVAEGSTRTRQLFYHGYKLVDISLLCGLWCWKITTETSHSGITPFYALITAVSVVSVYLLGLLFKIIYYKLYHPNLDREQMTGVSVGMTQNGDEAPVGKSPSGDEVDLTLMGSGAQTPRLVSYSNESSDTDVAFRCGPSSPPPPASVGRCNNRMRKMADNFYC</sequence>
<evidence type="ECO:0000256" key="4">
    <source>
        <dbReference type="ARBA" id="ARBA00022692"/>
    </source>
</evidence>
<dbReference type="GO" id="GO:0005886">
    <property type="term" value="C:plasma membrane"/>
    <property type="evidence" value="ECO:0007669"/>
    <property type="project" value="UniProtKB-SubCell"/>
</dbReference>
<feature type="transmembrane region" description="Helical" evidence="7">
    <location>
        <begin position="300"/>
        <end position="319"/>
    </location>
</feature>
<feature type="transmembrane region" description="Helical" evidence="7">
    <location>
        <begin position="270"/>
        <end position="288"/>
    </location>
</feature>
<evidence type="ECO:0000256" key="5">
    <source>
        <dbReference type="ARBA" id="ARBA00022989"/>
    </source>
</evidence>
<gene>
    <name evidence="8" type="ORF">PLEPLA_LOCUS167</name>
</gene>
<feature type="transmembrane region" description="Helical" evidence="7">
    <location>
        <begin position="212"/>
        <end position="232"/>
    </location>
</feature>
<dbReference type="EMBL" id="CADEAL010000003">
    <property type="protein sequence ID" value="CAB1412475.1"/>
    <property type="molecule type" value="Genomic_DNA"/>
</dbReference>
<comment type="caution">
    <text evidence="8">The sequence shown here is derived from an EMBL/GenBank/DDBJ whole genome shotgun (WGS) entry which is preliminary data.</text>
</comment>
<organism evidence="8 9">
    <name type="scientific">Pleuronectes platessa</name>
    <name type="common">European plaice</name>
    <dbReference type="NCBI Taxonomy" id="8262"/>
    <lineage>
        <taxon>Eukaryota</taxon>
        <taxon>Metazoa</taxon>
        <taxon>Chordata</taxon>
        <taxon>Craniata</taxon>
        <taxon>Vertebrata</taxon>
        <taxon>Euteleostomi</taxon>
        <taxon>Actinopterygii</taxon>
        <taxon>Neopterygii</taxon>
        <taxon>Teleostei</taxon>
        <taxon>Neoteleostei</taxon>
        <taxon>Acanthomorphata</taxon>
        <taxon>Carangaria</taxon>
        <taxon>Pleuronectiformes</taxon>
        <taxon>Pleuronectoidei</taxon>
        <taxon>Pleuronectidae</taxon>
        <taxon>Pleuronectes</taxon>
    </lineage>
</organism>
<comment type="similarity">
    <text evidence="2 7">Belongs to the XK family.</text>
</comment>
<evidence type="ECO:0000256" key="6">
    <source>
        <dbReference type="ARBA" id="ARBA00023136"/>
    </source>
</evidence>
<feature type="transmembrane region" description="Helical" evidence="7">
    <location>
        <begin position="331"/>
        <end position="353"/>
    </location>
</feature>
<dbReference type="GO" id="GO:0070782">
    <property type="term" value="P:phosphatidylserine exposure on apoptotic cell surface"/>
    <property type="evidence" value="ECO:0007669"/>
    <property type="project" value="TreeGrafter"/>
</dbReference>
<dbReference type="Pfam" id="PF09815">
    <property type="entry name" value="XK-related"/>
    <property type="match status" value="1"/>
</dbReference>
<evidence type="ECO:0000256" key="1">
    <source>
        <dbReference type="ARBA" id="ARBA00004651"/>
    </source>
</evidence>
<feature type="transmembrane region" description="Helical" evidence="7">
    <location>
        <begin position="239"/>
        <end position="258"/>
    </location>
</feature>
<evidence type="ECO:0000313" key="9">
    <source>
        <dbReference type="Proteomes" id="UP001153269"/>
    </source>
</evidence>
<reference evidence="8" key="1">
    <citation type="submission" date="2020-03" db="EMBL/GenBank/DDBJ databases">
        <authorList>
            <person name="Weist P."/>
        </authorList>
    </citation>
    <scope>NUCLEOTIDE SEQUENCE</scope>
</reference>
<evidence type="ECO:0000256" key="7">
    <source>
        <dbReference type="RuleBase" id="RU910716"/>
    </source>
</evidence>
<proteinExistence type="inferred from homology"/>
<dbReference type="AlphaFoldDB" id="A0A9N7TGH5"/>
<accession>A0A9N7TGH5</accession>
<name>A0A9N7TGH5_PLEPL</name>
<keyword evidence="3" id="KW-1003">Cell membrane</keyword>
<evidence type="ECO:0000256" key="3">
    <source>
        <dbReference type="ARBA" id="ARBA00022475"/>
    </source>
</evidence>
<protein>
    <recommendedName>
        <fullName evidence="7">XK-related protein</fullName>
    </recommendedName>
</protein>
<dbReference type="Proteomes" id="UP001153269">
    <property type="component" value="Unassembled WGS sequence"/>
</dbReference>
<dbReference type="InterPro" id="IPR050895">
    <property type="entry name" value="XK-related_scramblase"/>
</dbReference>
<dbReference type="PANTHER" id="PTHR16024:SF19">
    <property type="entry name" value="XK-RELATED PROTEIN"/>
    <property type="match status" value="1"/>
</dbReference>